<dbReference type="AlphaFoldDB" id="A0A392T0D3"/>
<reference evidence="1 2" key="1">
    <citation type="journal article" date="2018" name="Front. Plant Sci.">
        <title>Red Clover (Trifolium pratense) and Zigzag Clover (T. medium) - A Picture of Genomic Similarities and Differences.</title>
        <authorList>
            <person name="Dluhosova J."/>
            <person name="Istvanek J."/>
            <person name="Nedelnik J."/>
            <person name="Repkova J."/>
        </authorList>
    </citation>
    <scope>NUCLEOTIDE SEQUENCE [LARGE SCALE GENOMIC DNA]</scope>
    <source>
        <strain evidence="2">cv. 10/8</strain>
        <tissue evidence="1">Leaf</tissue>
    </source>
</reference>
<feature type="non-terminal residue" evidence="1">
    <location>
        <position position="1"/>
    </location>
</feature>
<evidence type="ECO:0000313" key="1">
    <source>
        <dbReference type="EMBL" id="MCI53827.1"/>
    </source>
</evidence>
<dbReference type="Proteomes" id="UP000265520">
    <property type="component" value="Unassembled WGS sequence"/>
</dbReference>
<protein>
    <submittedName>
        <fullName evidence="1">Uncharacterized protein</fullName>
    </submittedName>
</protein>
<accession>A0A392T0D3</accession>
<name>A0A392T0D3_9FABA</name>
<keyword evidence="2" id="KW-1185">Reference proteome</keyword>
<organism evidence="1 2">
    <name type="scientific">Trifolium medium</name>
    <dbReference type="NCBI Taxonomy" id="97028"/>
    <lineage>
        <taxon>Eukaryota</taxon>
        <taxon>Viridiplantae</taxon>
        <taxon>Streptophyta</taxon>
        <taxon>Embryophyta</taxon>
        <taxon>Tracheophyta</taxon>
        <taxon>Spermatophyta</taxon>
        <taxon>Magnoliopsida</taxon>
        <taxon>eudicotyledons</taxon>
        <taxon>Gunneridae</taxon>
        <taxon>Pentapetalae</taxon>
        <taxon>rosids</taxon>
        <taxon>fabids</taxon>
        <taxon>Fabales</taxon>
        <taxon>Fabaceae</taxon>
        <taxon>Papilionoideae</taxon>
        <taxon>50 kb inversion clade</taxon>
        <taxon>NPAAA clade</taxon>
        <taxon>Hologalegina</taxon>
        <taxon>IRL clade</taxon>
        <taxon>Trifolieae</taxon>
        <taxon>Trifolium</taxon>
    </lineage>
</organism>
<dbReference type="EMBL" id="LXQA010469492">
    <property type="protein sequence ID" value="MCI53827.1"/>
    <property type="molecule type" value="Genomic_DNA"/>
</dbReference>
<proteinExistence type="predicted"/>
<evidence type="ECO:0000313" key="2">
    <source>
        <dbReference type="Proteomes" id="UP000265520"/>
    </source>
</evidence>
<comment type="caution">
    <text evidence="1">The sequence shown here is derived from an EMBL/GenBank/DDBJ whole genome shotgun (WGS) entry which is preliminary data.</text>
</comment>
<sequence>SGHRRYRTNSNNDDGDVVMTKVENGAVAVDVSV</sequence>